<accession>A0ACB9FB32</accession>
<organism evidence="1 2">
    <name type="scientific">Cichorium intybus</name>
    <name type="common">Chicory</name>
    <dbReference type="NCBI Taxonomy" id="13427"/>
    <lineage>
        <taxon>Eukaryota</taxon>
        <taxon>Viridiplantae</taxon>
        <taxon>Streptophyta</taxon>
        <taxon>Embryophyta</taxon>
        <taxon>Tracheophyta</taxon>
        <taxon>Spermatophyta</taxon>
        <taxon>Magnoliopsida</taxon>
        <taxon>eudicotyledons</taxon>
        <taxon>Gunneridae</taxon>
        <taxon>Pentapetalae</taxon>
        <taxon>asterids</taxon>
        <taxon>campanulids</taxon>
        <taxon>Asterales</taxon>
        <taxon>Asteraceae</taxon>
        <taxon>Cichorioideae</taxon>
        <taxon>Cichorieae</taxon>
        <taxon>Cichoriinae</taxon>
        <taxon>Cichorium</taxon>
    </lineage>
</organism>
<reference evidence="2" key="1">
    <citation type="journal article" date="2022" name="Mol. Ecol. Resour.">
        <title>The genomes of chicory, endive, great burdock and yacon provide insights into Asteraceae palaeo-polyploidization history and plant inulin production.</title>
        <authorList>
            <person name="Fan W."/>
            <person name="Wang S."/>
            <person name="Wang H."/>
            <person name="Wang A."/>
            <person name="Jiang F."/>
            <person name="Liu H."/>
            <person name="Zhao H."/>
            <person name="Xu D."/>
            <person name="Zhang Y."/>
        </authorList>
    </citation>
    <scope>NUCLEOTIDE SEQUENCE [LARGE SCALE GENOMIC DNA]</scope>
    <source>
        <strain evidence="2">cv. Punajuju</strain>
    </source>
</reference>
<keyword evidence="2" id="KW-1185">Reference proteome</keyword>
<comment type="caution">
    <text evidence="1">The sequence shown here is derived from an EMBL/GenBank/DDBJ whole genome shotgun (WGS) entry which is preliminary data.</text>
</comment>
<protein>
    <submittedName>
        <fullName evidence="1">Uncharacterized protein</fullName>
    </submittedName>
</protein>
<sequence>MALVDVGRRLNCNQTVVEVIGGRGSSGSAAVDIFVLHRKDNHEGYGDWKYIGAAIAAGLIAEVGQD</sequence>
<evidence type="ECO:0000313" key="2">
    <source>
        <dbReference type="Proteomes" id="UP001055811"/>
    </source>
</evidence>
<proteinExistence type="predicted"/>
<reference evidence="1 2" key="2">
    <citation type="journal article" date="2022" name="Mol. Ecol. Resour.">
        <title>The genomes of chicory, endive, great burdock and yacon provide insights into Asteraceae paleo-polyploidization history and plant inulin production.</title>
        <authorList>
            <person name="Fan W."/>
            <person name="Wang S."/>
            <person name="Wang H."/>
            <person name="Wang A."/>
            <person name="Jiang F."/>
            <person name="Liu H."/>
            <person name="Zhao H."/>
            <person name="Xu D."/>
            <person name="Zhang Y."/>
        </authorList>
    </citation>
    <scope>NUCLEOTIDE SEQUENCE [LARGE SCALE GENOMIC DNA]</scope>
    <source>
        <strain evidence="2">cv. Punajuju</strain>
        <tissue evidence="1">Leaves</tissue>
    </source>
</reference>
<dbReference type="EMBL" id="CM042011">
    <property type="protein sequence ID" value="KAI3768050.1"/>
    <property type="molecule type" value="Genomic_DNA"/>
</dbReference>
<dbReference type="Proteomes" id="UP001055811">
    <property type="component" value="Linkage Group LG03"/>
</dbReference>
<evidence type="ECO:0000313" key="1">
    <source>
        <dbReference type="EMBL" id="KAI3768050.1"/>
    </source>
</evidence>
<gene>
    <name evidence="1" type="ORF">L2E82_18481</name>
</gene>
<name>A0ACB9FB32_CICIN</name>